<comment type="caution">
    <text evidence="9">The sequence shown here is derived from an EMBL/GenBank/DDBJ whole genome shotgun (WGS) entry which is preliminary data.</text>
</comment>
<dbReference type="Gene3D" id="6.10.250.90">
    <property type="match status" value="1"/>
</dbReference>
<gene>
    <name evidence="9" type="ORF">BIW11_07563</name>
</gene>
<dbReference type="GO" id="GO:0051301">
    <property type="term" value="P:cell division"/>
    <property type="evidence" value="ECO:0007669"/>
    <property type="project" value="UniProtKB-KW"/>
</dbReference>
<dbReference type="InterPro" id="IPR008672">
    <property type="entry name" value="Mad1"/>
</dbReference>
<feature type="coiled-coil region" evidence="7">
    <location>
        <begin position="224"/>
        <end position="251"/>
    </location>
</feature>
<comment type="similarity">
    <text evidence="2">Belongs to the MAD1 family.</text>
</comment>
<evidence type="ECO:0000256" key="5">
    <source>
        <dbReference type="ARBA" id="ARBA00023242"/>
    </source>
</evidence>
<keyword evidence="6" id="KW-0131">Cell cycle</keyword>
<dbReference type="Gene3D" id="3.30.457.60">
    <property type="match status" value="1"/>
</dbReference>
<evidence type="ECO:0000256" key="3">
    <source>
        <dbReference type="ARBA" id="ARBA00022618"/>
    </source>
</evidence>
<dbReference type="Gene3D" id="1.20.5.170">
    <property type="match status" value="1"/>
</dbReference>
<evidence type="ECO:0000256" key="8">
    <source>
        <dbReference type="SAM" id="MobiDB-lite"/>
    </source>
</evidence>
<keyword evidence="5" id="KW-0539">Nucleus</keyword>
<dbReference type="EMBL" id="MNPL01004415">
    <property type="protein sequence ID" value="OQR76774.1"/>
    <property type="molecule type" value="Genomic_DNA"/>
</dbReference>
<feature type="coiled-coil region" evidence="7">
    <location>
        <begin position="18"/>
        <end position="45"/>
    </location>
</feature>
<evidence type="ECO:0000256" key="6">
    <source>
        <dbReference type="ARBA" id="ARBA00023306"/>
    </source>
</evidence>
<evidence type="ECO:0000313" key="10">
    <source>
        <dbReference type="Proteomes" id="UP000192247"/>
    </source>
</evidence>
<feature type="region of interest" description="Disordered" evidence="8">
    <location>
        <begin position="174"/>
        <end position="204"/>
    </location>
</feature>
<dbReference type="FunCoup" id="A0A1V9XTE1">
    <property type="interactions" value="1160"/>
</dbReference>
<evidence type="ECO:0000313" key="9">
    <source>
        <dbReference type="EMBL" id="OQR76774.1"/>
    </source>
</evidence>
<keyword evidence="3" id="KW-0132">Cell division</keyword>
<dbReference type="GO" id="GO:0005635">
    <property type="term" value="C:nuclear envelope"/>
    <property type="evidence" value="ECO:0007669"/>
    <property type="project" value="TreeGrafter"/>
</dbReference>
<dbReference type="OrthoDB" id="331602at2759"/>
<organism evidence="9 10">
    <name type="scientific">Tropilaelaps mercedesae</name>
    <dbReference type="NCBI Taxonomy" id="418985"/>
    <lineage>
        <taxon>Eukaryota</taxon>
        <taxon>Metazoa</taxon>
        <taxon>Ecdysozoa</taxon>
        <taxon>Arthropoda</taxon>
        <taxon>Chelicerata</taxon>
        <taxon>Arachnida</taxon>
        <taxon>Acari</taxon>
        <taxon>Parasitiformes</taxon>
        <taxon>Mesostigmata</taxon>
        <taxon>Gamasina</taxon>
        <taxon>Dermanyssoidea</taxon>
        <taxon>Laelapidae</taxon>
        <taxon>Tropilaelaps</taxon>
    </lineage>
</organism>
<keyword evidence="10" id="KW-1185">Reference proteome</keyword>
<keyword evidence="4" id="KW-0498">Mitosis</keyword>
<evidence type="ECO:0000256" key="4">
    <source>
        <dbReference type="ARBA" id="ARBA00022776"/>
    </source>
</evidence>
<dbReference type="PANTHER" id="PTHR23168">
    <property type="entry name" value="MITOTIC SPINDLE ASSEMBLY CHECKPOINT PROTEIN MAD1 MITOTIC ARREST DEFICIENT-LIKE PROTEIN 1"/>
    <property type="match status" value="1"/>
</dbReference>
<dbReference type="Proteomes" id="UP000192247">
    <property type="component" value="Unassembled WGS sequence"/>
</dbReference>
<proteinExistence type="inferred from homology"/>
<feature type="non-terminal residue" evidence="9">
    <location>
        <position position="1"/>
    </location>
</feature>
<dbReference type="PANTHER" id="PTHR23168:SF0">
    <property type="entry name" value="MITOTIC SPINDLE ASSEMBLY CHECKPOINT PROTEIN MAD1"/>
    <property type="match status" value="1"/>
</dbReference>
<sequence>LRKENKKLREDRLNVSLYREQLRVLEDVEKSANKAMERCADLEFDLNISQQLNLEWERTLRELDPALDSPESVVKRLRKLQDSELCLLEQNSQLKTELAVLQNGIRLEGKEDSKSLKRLERRLRLVCKERDSYKAVLDSYESDMTINPASIHTRRIAQLEAALSEYRAIDSELCSDGRPNRSTSNSVEVQTEPSAQGDSGTSDDGGAVSCRIIHFKHNPLDTAHAAWVAELKEIEKENKLLRAKVKVLEEKGDSTNQPGETTLLEFVRDDPRKLRAELEAANKREEKILAAFKKTSKEFRQAVYCLTGYRIDMKSSAKANCCVLRHMYAESADDQLEFEIGDNGFLHLLGNNYSLRLGSLTSDYLEKMDSIPAFLAALTLQLFSSQTMVIQSAEQPSMFTTD</sequence>
<dbReference type="GO" id="GO:0051315">
    <property type="term" value="P:attachment of mitotic spindle microtubules to kinetochore"/>
    <property type="evidence" value="ECO:0007669"/>
    <property type="project" value="TreeGrafter"/>
</dbReference>
<evidence type="ECO:0000256" key="7">
    <source>
        <dbReference type="SAM" id="Coils"/>
    </source>
</evidence>
<dbReference type="SUPFAM" id="SSF75704">
    <property type="entry name" value="Mitotic arrest deficient-like 1, Mad1"/>
    <property type="match status" value="1"/>
</dbReference>
<dbReference type="AlphaFoldDB" id="A0A1V9XTE1"/>
<dbReference type="GO" id="GO:0072686">
    <property type="term" value="C:mitotic spindle"/>
    <property type="evidence" value="ECO:0007669"/>
    <property type="project" value="TreeGrafter"/>
</dbReference>
<feature type="compositionally biased region" description="Polar residues" evidence="8">
    <location>
        <begin position="180"/>
        <end position="202"/>
    </location>
</feature>
<comment type="subcellular location">
    <subcellularLocation>
        <location evidence="1">Nucleus</location>
    </subcellularLocation>
</comment>
<evidence type="ECO:0000256" key="2">
    <source>
        <dbReference type="ARBA" id="ARBA00008029"/>
    </source>
</evidence>
<dbReference type="GO" id="GO:0007094">
    <property type="term" value="P:mitotic spindle assembly checkpoint signaling"/>
    <property type="evidence" value="ECO:0007669"/>
    <property type="project" value="InterPro"/>
</dbReference>
<dbReference type="Pfam" id="PF05557">
    <property type="entry name" value="MAD"/>
    <property type="match status" value="2"/>
</dbReference>
<accession>A0A1V9XTE1</accession>
<reference evidence="9 10" key="1">
    <citation type="journal article" date="2017" name="Gigascience">
        <title>Draft genome of the honey bee ectoparasitic mite, Tropilaelaps mercedesae, is shaped by the parasitic life history.</title>
        <authorList>
            <person name="Dong X."/>
            <person name="Armstrong S.D."/>
            <person name="Xia D."/>
            <person name="Makepeace B.L."/>
            <person name="Darby A.C."/>
            <person name="Kadowaki T."/>
        </authorList>
    </citation>
    <scope>NUCLEOTIDE SEQUENCE [LARGE SCALE GENOMIC DNA]</scope>
    <source>
        <strain evidence="9">Wuxi-XJTLU</strain>
    </source>
</reference>
<dbReference type="STRING" id="418985.A0A1V9XTE1"/>
<dbReference type="GO" id="GO:0000776">
    <property type="term" value="C:kinetochore"/>
    <property type="evidence" value="ECO:0007669"/>
    <property type="project" value="TreeGrafter"/>
</dbReference>
<dbReference type="InParanoid" id="A0A1V9XTE1"/>
<keyword evidence="7" id="KW-0175">Coiled coil</keyword>
<evidence type="ECO:0000256" key="1">
    <source>
        <dbReference type="ARBA" id="ARBA00004123"/>
    </source>
</evidence>
<protein>
    <submittedName>
        <fullName evidence="9">Mitotic spindle assembly checkpoint protein MAD1-like</fullName>
    </submittedName>
</protein>
<name>A0A1V9XTE1_9ACAR</name>